<feature type="domain" description="Ketoreductase" evidence="26">
    <location>
        <begin position="322"/>
        <end position="505"/>
    </location>
</feature>
<dbReference type="FunFam" id="3.40.50.720:FF:000231">
    <property type="entry name" value="Estradiol 17-beta-dehydrogenase 8"/>
    <property type="match status" value="1"/>
</dbReference>
<comment type="catalytic activity">
    <reaction evidence="15">
        <text>testosterone + NAD(+) = androst-4-ene-3,17-dione + NADH + H(+)</text>
        <dbReference type="Rhea" id="RHEA:14929"/>
        <dbReference type="ChEBI" id="CHEBI:15378"/>
        <dbReference type="ChEBI" id="CHEBI:16422"/>
        <dbReference type="ChEBI" id="CHEBI:17347"/>
        <dbReference type="ChEBI" id="CHEBI:57540"/>
        <dbReference type="ChEBI" id="CHEBI:57945"/>
        <dbReference type="EC" id="1.1.1.239"/>
    </reaction>
    <physiologicalReaction direction="left-to-right" evidence="15">
        <dbReference type="Rhea" id="RHEA:14930"/>
    </physiologicalReaction>
</comment>
<dbReference type="PROSITE" id="PS00061">
    <property type="entry name" value="ADH_SHORT"/>
    <property type="match status" value="1"/>
</dbReference>
<dbReference type="GO" id="GO:0008210">
    <property type="term" value="P:estrogen metabolic process"/>
    <property type="evidence" value="ECO:0007669"/>
    <property type="project" value="UniProtKB-ARBA"/>
</dbReference>
<keyword evidence="10" id="KW-0443">Lipid metabolism</keyword>
<dbReference type="EC" id="1.1.1.239" evidence="19"/>
<evidence type="ECO:0000256" key="11">
    <source>
        <dbReference type="ARBA" id="ARBA00023128"/>
    </source>
</evidence>
<keyword evidence="6" id="KW-0597">Phosphoprotein</keyword>
<comment type="catalytic activity">
    <reaction evidence="16">
        <text>17beta-hydroxy-5alpha-androstan-3-one + NAD(+) = 5alpha-androstan-3,17-dione + NADH + H(+)</text>
        <dbReference type="Rhea" id="RHEA:41992"/>
        <dbReference type="ChEBI" id="CHEBI:15378"/>
        <dbReference type="ChEBI" id="CHEBI:15994"/>
        <dbReference type="ChEBI" id="CHEBI:16330"/>
        <dbReference type="ChEBI" id="CHEBI:57540"/>
        <dbReference type="ChEBI" id="CHEBI:57945"/>
    </reaction>
    <physiologicalReaction direction="left-to-right" evidence="16">
        <dbReference type="Rhea" id="RHEA:41993"/>
    </physiologicalReaction>
</comment>
<organism evidence="27 28">
    <name type="scientific">Amphibalanus amphitrite</name>
    <name type="common">Striped barnacle</name>
    <name type="synonym">Balanus amphitrite</name>
    <dbReference type="NCBI Taxonomy" id="1232801"/>
    <lineage>
        <taxon>Eukaryota</taxon>
        <taxon>Metazoa</taxon>
        <taxon>Ecdysozoa</taxon>
        <taxon>Arthropoda</taxon>
        <taxon>Crustacea</taxon>
        <taxon>Multicrustacea</taxon>
        <taxon>Cirripedia</taxon>
        <taxon>Thoracica</taxon>
        <taxon>Thoracicalcarea</taxon>
        <taxon>Balanomorpha</taxon>
        <taxon>Balanoidea</taxon>
        <taxon>Balanidae</taxon>
        <taxon>Amphibalaninae</taxon>
        <taxon>Amphibalanus</taxon>
    </lineage>
</organism>
<evidence type="ECO:0000313" key="28">
    <source>
        <dbReference type="Proteomes" id="UP000440578"/>
    </source>
</evidence>
<dbReference type="GO" id="GO:0005759">
    <property type="term" value="C:mitochondrial matrix"/>
    <property type="evidence" value="ECO:0007669"/>
    <property type="project" value="UniProtKB-SubCell"/>
</dbReference>
<keyword evidence="12" id="KW-0275">Fatty acid biosynthesis</keyword>
<sequence>MVLKELKEKTGQEHVLVSKESPRKTVTRLDQAGVSLRKYRQLKLSNQPSEKKLTTARNTLNEHATDVGMLLKNLLSKCRCDGPARVKVSVDGHNPSRNISAVTFSLSLVCERDTQSSKYIVPVISLPGAETYELLFVRCCNFMDKRQIGEFLAVCQHHKLSAFHLRDENGKLRFSNLDKSKREKMMEAVFLKEAVLRTLMPPSRADRVIAVVEKFQQVWKLINSDAPNLEQLQASVVAFTKQFRKSFASDELPNYVHMMCHIPLLIEHFGSLRAFQQQRVEALNHAINVRVRSVTRPGAIQMQQAVQAVNRSLWYVAMLSGKLALVTGGGSGIGRAVCQVMAREGARVVAADLNEASAKETAALLASAEHVGVPLDVTSEESVAAVVRGVRDRYGAPADCVVNCAGITADSMLKDMSVETFMRVVDVNLKGTFLVTKLTSNAMIEAKVGGSIVNIASIVGKGGNIGQGNYAASKAGVEGFTRTAAKELGRKGIRCNAILPGFIDTPMVAAVPEKVMKLLVPLIVLGRPGRPEEVAELAAFLASDRASYMTGASVEVTGGYGI</sequence>
<keyword evidence="9" id="KW-0520">NAD</keyword>
<evidence type="ECO:0000256" key="6">
    <source>
        <dbReference type="ARBA" id="ARBA00022553"/>
    </source>
</evidence>
<dbReference type="Gene3D" id="3.40.50.720">
    <property type="entry name" value="NAD(P)-binding Rossmann-like Domain"/>
    <property type="match status" value="1"/>
</dbReference>
<evidence type="ECO:0000256" key="12">
    <source>
        <dbReference type="ARBA" id="ARBA00023160"/>
    </source>
</evidence>
<proteinExistence type="inferred from homology"/>
<reference evidence="27 28" key="1">
    <citation type="submission" date="2019-07" db="EMBL/GenBank/DDBJ databases">
        <title>Draft genome assembly of a fouling barnacle, Amphibalanus amphitrite (Darwin, 1854): The first reference genome for Thecostraca.</title>
        <authorList>
            <person name="Kim W."/>
        </authorList>
    </citation>
    <scope>NUCLEOTIDE SEQUENCE [LARGE SCALE GENOMIC DNA]</scope>
    <source>
        <strain evidence="27">SNU_AA5</strain>
        <tissue evidence="27">Soma without cirri and trophi</tissue>
    </source>
</reference>
<comment type="pathway">
    <text evidence="13">Steroid biosynthesis; estrogen biosynthesis.</text>
</comment>
<dbReference type="PANTHER" id="PTHR42760">
    <property type="entry name" value="SHORT-CHAIN DEHYDROGENASES/REDUCTASES FAMILY MEMBER"/>
    <property type="match status" value="1"/>
</dbReference>
<accession>A0A6A4VUC7</accession>
<evidence type="ECO:0000256" key="17">
    <source>
        <dbReference type="ARBA" id="ARBA00052680"/>
    </source>
</evidence>
<dbReference type="GO" id="GO:0006633">
    <property type="term" value="P:fatty acid biosynthetic process"/>
    <property type="evidence" value="ECO:0007669"/>
    <property type="project" value="UniProtKB-KW"/>
</dbReference>
<dbReference type="OrthoDB" id="6152204at2759"/>
<keyword evidence="5" id="KW-0444">Lipid biosynthesis</keyword>
<evidence type="ECO:0000256" key="4">
    <source>
        <dbReference type="ARBA" id="ARBA00012456"/>
    </source>
</evidence>
<evidence type="ECO:0000256" key="13">
    <source>
        <dbReference type="ARBA" id="ARBA00037929"/>
    </source>
</evidence>
<evidence type="ECO:0000259" key="26">
    <source>
        <dbReference type="SMART" id="SM00822"/>
    </source>
</evidence>
<comment type="caution">
    <text evidence="27">The sequence shown here is derived from an EMBL/GenBank/DDBJ whole genome shotgun (WGS) entry which is preliminary data.</text>
</comment>
<evidence type="ECO:0000256" key="25">
    <source>
        <dbReference type="ARBA" id="ARBA00083258"/>
    </source>
</evidence>
<dbReference type="Proteomes" id="UP000440578">
    <property type="component" value="Unassembled WGS sequence"/>
</dbReference>
<evidence type="ECO:0000256" key="14">
    <source>
        <dbReference type="ARBA" id="ARBA00049069"/>
    </source>
</evidence>
<comment type="pathway">
    <text evidence="2">Lipid metabolism; fatty acid biosynthesis.</text>
</comment>
<dbReference type="SMART" id="SM00822">
    <property type="entry name" value="PKS_KR"/>
    <property type="match status" value="1"/>
</dbReference>
<evidence type="ECO:0000256" key="19">
    <source>
        <dbReference type="ARBA" id="ARBA00066822"/>
    </source>
</evidence>
<evidence type="ECO:0000256" key="23">
    <source>
        <dbReference type="ARBA" id="ARBA00081936"/>
    </source>
</evidence>
<dbReference type="Pfam" id="PF13561">
    <property type="entry name" value="adh_short_C2"/>
    <property type="match status" value="1"/>
</dbReference>
<keyword evidence="28" id="KW-1185">Reference proteome</keyword>
<evidence type="ECO:0000256" key="22">
    <source>
        <dbReference type="ARBA" id="ARBA00081419"/>
    </source>
</evidence>
<dbReference type="PRINTS" id="PR00080">
    <property type="entry name" value="SDRFAMILY"/>
</dbReference>
<gene>
    <name evidence="27" type="primary">HSD17B8_0</name>
    <name evidence="27" type="ORF">FJT64_007941</name>
</gene>
<dbReference type="EC" id="1.1.1.n12" evidence="4"/>
<evidence type="ECO:0000256" key="15">
    <source>
        <dbReference type="ARBA" id="ARBA00050232"/>
    </source>
</evidence>
<keyword evidence="7" id="KW-0276">Fatty acid metabolism</keyword>
<comment type="subcellular location">
    <subcellularLocation>
        <location evidence="1">Mitochondrion matrix</location>
    </subcellularLocation>
</comment>
<protein>
    <recommendedName>
        <fullName evidence="20">(3R)-3-hydroxyacyl-CoA dehydrogenase</fullName>
        <ecNumber evidence="19">1.1.1.239</ecNumber>
        <ecNumber evidence="4">1.1.1.n12</ecNumber>
    </recommendedName>
    <alternativeName>
        <fullName evidence="22">17-beta-hydroxysteroid dehydrogenase 8</fullName>
    </alternativeName>
    <alternativeName>
        <fullName evidence="21">3-ketoacyl-[acyl-carrier-protein] reductase alpha subunit</fullName>
    </alternativeName>
    <alternativeName>
        <fullName evidence="24">3-oxoacyl-[acyl-carrier-protein] reductase</fullName>
    </alternativeName>
    <alternativeName>
        <fullName evidence="25">Estradiol 17-beta-dehydrogenase 8</fullName>
    </alternativeName>
    <alternativeName>
        <fullName evidence="23">Testosterone 17-beta-dehydrogenase 8</fullName>
    </alternativeName>
</protein>
<keyword evidence="11" id="KW-0496">Mitochondrion</keyword>
<dbReference type="PRINTS" id="PR00081">
    <property type="entry name" value="GDHRDH"/>
</dbReference>
<evidence type="ECO:0000256" key="5">
    <source>
        <dbReference type="ARBA" id="ARBA00022516"/>
    </source>
</evidence>
<dbReference type="SUPFAM" id="SSF51735">
    <property type="entry name" value="NAD(P)-binding Rossmann-fold domains"/>
    <property type="match status" value="1"/>
</dbReference>
<comment type="subunit">
    <text evidence="18">Heterotetramer with CBR4; contains two molecules of HSD17B8 and CBR4.</text>
</comment>
<evidence type="ECO:0000256" key="2">
    <source>
        <dbReference type="ARBA" id="ARBA00005194"/>
    </source>
</evidence>
<keyword evidence="8" id="KW-0560">Oxidoreductase</keyword>
<dbReference type="InterPro" id="IPR057326">
    <property type="entry name" value="KR_dom"/>
</dbReference>
<evidence type="ECO:0000256" key="21">
    <source>
        <dbReference type="ARBA" id="ARBA00077835"/>
    </source>
</evidence>
<evidence type="ECO:0000256" key="9">
    <source>
        <dbReference type="ARBA" id="ARBA00023027"/>
    </source>
</evidence>
<evidence type="ECO:0000256" key="10">
    <source>
        <dbReference type="ARBA" id="ARBA00023098"/>
    </source>
</evidence>
<evidence type="ECO:0000256" key="8">
    <source>
        <dbReference type="ARBA" id="ARBA00023002"/>
    </source>
</evidence>
<dbReference type="AlphaFoldDB" id="A0A6A4VUC7"/>
<dbReference type="PANTHER" id="PTHR42760:SF83">
    <property type="entry name" value="(3R)-3-HYDROXYACYL-COA DEHYDROGENASE"/>
    <property type="match status" value="1"/>
</dbReference>
<dbReference type="EMBL" id="VIIS01001691">
    <property type="protein sequence ID" value="KAF0294382.1"/>
    <property type="molecule type" value="Genomic_DNA"/>
</dbReference>
<dbReference type="InterPro" id="IPR020904">
    <property type="entry name" value="Sc_DH/Rdtase_CS"/>
</dbReference>
<name>A0A6A4VUC7_AMPAM</name>
<evidence type="ECO:0000256" key="24">
    <source>
        <dbReference type="ARBA" id="ARBA00083097"/>
    </source>
</evidence>
<dbReference type="InterPro" id="IPR036291">
    <property type="entry name" value="NAD(P)-bd_dom_sf"/>
</dbReference>
<evidence type="ECO:0000256" key="18">
    <source>
        <dbReference type="ARBA" id="ARBA00065174"/>
    </source>
</evidence>
<dbReference type="GO" id="GO:0048038">
    <property type="term" value="F:quinone binding"/>
    <property type="evidence" value="ECO:0007669"/>
    <property type="project" value="TreeGrafter"/>
</dbReference>
<comment type="catalytic activity">
    <reaction evidence="14">
        <text>17beta-estradiol + NAD(+) = estrone + NADH + H(+)</text>
        <dbReference type="Rhea" id="RHEA:24612"/>
        <dbReference type="ChEBI" id="CHEBI:15378"/>
        <dbReference type="ChEBI" id="CHEBI:16469"/>
        <dbReference type="ChEBI" id="CHEBI:17263"/>
        <dbReference type="ChEBI" id="CHEBI:57540"/>
        <dbReference type="ChEBI" id="CHEBI:57945"/>
        <dbReference type="EC" id="1.1.1.62"/>
    </reaction>
    <physiologicalReaction direction="left-to-right" evidence="14">
        <dbReference type="Rhea" id="RHEA:24613"/>
    </physiologicalReaction>
    <physiologicalReaction direction="right-to-left" evidence="14">
        <dbReference type="Rhea" id="RHEA:24614"/>
    </physiologicalReaction>
</comment>
<comment type="catalytic activity">
    <reaction evidence="17">
        <text>a (3R)-3-hydroxyacyl-CoA + NAD(+) = a 3-oxoacyl-CoA + NADH + H(+)</text>
        <dbReference type="Rhea" id="RHEA:32711"/>
        <dbReference type="ChEBI" id="CHEBI:15378"/>
        <dbReference type="ChEBI" id="CHEBI:57319"/>
        <dbReference type="ChEBI" id="CHEBI:57540"/>
        <dbReference type="ChEBI" id="CHEBI:57945"/>
        <dbReference type="ChEBI" id="CHEBI:90726"/>
        <dbReference type="EC" id="1.1.1.n12"/>
    </reaction>
    <physiologicalReaction direction="left-to-right" evidence="17">
        <dbReference type="Rhea" id="RHEA:32712"/>
    </physiologicalReaction>
</comment>
<comment type="similarity">
    <text evidence="3">Belongs to the short-chain dehydrogenases/reductases (SDR) family.</text>
</comment>
<evidence type="ECO:0000256" key="7">
    <source>
        <dbReference type="ARBA" id="ARBA00022832"/>
    </source>
</evidence>
<evidence type="ECO:0000256" key="3">
    <source>
        <dbReference type="ARBA" id="ARBA00006484"/>
    </source>
</evidence>
<dbReference type="InterPro" id="IPR002347">
    <property type="entry name" value="SDR_fam"/>
</dbReference>
<evidence type="ECO:0000256" key="1">
    <source>
        <dbReference type="ARBA" id="ARBA00004305"/>
    </source>
</evidence>
<evidence type="ECO:0000256" key="16">
    <source>
        <dbReference type="ARBA" id="ARBA00050435"/>
    </source>
</evidence>
<evidence type="ECO:0000256" key="20">
    <source>
        <dbReference type="ARBA" id="ARBA00070911"/>
    </source>
</evidence>
<dbReference type="GO" id="GO:0004303">
    <property type="term" value="F:estradiol 17-beta-dehydrogenase [NAD(P)+] activity"/>
    <property type="evidence" value="ECO:0007669"/>
    <property type="project" value="UniProtKB-EC"/>
</dbReference>
<dbReference type="GO" id="GO:0047035">
    <property type="term" value="F:testosterone dehydrogenase (NAD+) activity"/>
    <property type="evidence" value="ECO:0007669"/>
    <property type="project" value="UniProtKB-EC"/>
</dbReference>
<evidence type="ECO:0000313" key="27">
    <source>
        <dbReference type="EMBL" id="KAF0294382.1"/>
    </source>
</evidence>